<dbReference type="EMBL" id="GG738862">
    <property type="protein sequence ID" value="EFC45537.1"/>
    <property type="molecule type" value="Genomic_DNA"/>
</dbReference>
<dbReference type="KEGG" id="ngr:NAEGRDRAFT_66348"/>
<dbReference type="eggNOG" id="ENOG502S683">
    <property type="taxonomic scope" value="Eukaryota"/>
</dbReference>
<gene>
    <name evidence="2" type="ORF">NAEGRDRAFT_66348</name>
</gene>
<name>D2VBV3_NAEGR</name>
<organism evidence="3">
    <name type="scientific">Naegleria gruberi</name>
    <name type="common">Amoeba</name>
    <dbReference type="NCBI Taxonomy" id="5762"/>
    <lineage>
        <taxon>Eukaryota</taxon>
        <taxon>Discoba</taxon>
        <taxon>Heterolobosea</taxon>
        <taxon>Tetramitia</taxon>
        <taxon>Eutetramitia</taxon>
        <taxon>Vahlkampfiidae</taxon>
        <taxon>Naegleria</taxon>
    </lineage>
</organism>
<reference evidence="2 3" key="1">
    <citation type="journal article" date="2010" name="Cell">
        <title>The genome of Naegleria gruberi illuminates early eukaryotic versatility.</title>
        <authorList>
            <person name="Fritz-Laylin L.K."/>
            <person name="Prochnik S.E."/>
            <person name="Ginger M.L."/>
            <person name="Dacks J.B."/>
            <person name="Carpenter M.L."/>
            <person name="Field M.C."/>
            <person name="Kuo A."/>
            <person name="Paredez A."/>
            <person name="Chapman J."/>
            <person name="Pham J."/>
            <person name="Shu S."/>
            <person name="Neupane R."/>
            <person name="Cipriano M."/>
            <person name="Mancuso J."/>
            <person name="Tu H."/>
            <person name="Salamov A."/>
            <person name="Lindquist E."/>
            <person name="Shapiro H."/>
            <person name="Lucas S."/>
            <person name="Grigoriev I.V."/>
            <person name="Cande W.Z."/>
            <person name="Fulton C."/>
            <person name="Rokhsar D.S."/>
            <person name="Dawson S.C."/>
        </authorList>
    </citation>
    <scope>NUCLEOTIDE SEQUENCE [LARGE SCALE GENOMIC DNA]</scope>
    <source>
        <strain evidence="2 3">NEG-M</strain>
    </source>
</reference>
<protein>
    <submittedName>
        <fullName evidence="2">Predicted protein</fullName>
    </submittedName>
</protein>
<dbReference type="OMA" id="MINSSCW"/>
<dbReference type="VEuPathDB" id="AmoebaDB:NAEGRDRAFT_66348"/>
<evidence type="ECO:0000313" key="3">
    <source>
        <dbReference type="Proteomes" id="UP000006671"/>
    </source>
</evidence>
<dbReference type="Proteomes" id="UP000006671">
    <property type="component" value="Unassembled WGS sequence"/>
</dbReference>
<evidence type="ECO:0000313" key="2">
    <source>
        <dbReference type="EMBL" id="EFC45537.1"/>
    </source>
</evidence>
<sequence>MINSSCWLVAVLLMLCLVSTATCAIALAGNKRAAPSTAMCTRYTSASLVGDVDLSKVTPKPVNCPLGCNLYTVSGSALGYNGPLGALGPLGPLGPVSTGTPYNVPDNFVWYGNNFNTYLKEMNACDKLLSHPQNPLSSAGPMGDAFFDVMPKINDFTKHMMGMGVWTVLGPLGPLGPLGALGPLGPVGCHMLDVDKDGQFVSKKGEVLRTTSVVYNSSLTVNWPLFERYKSREFVDKLSKKGLLDTSFMVSASVDITGHAYDMVVTEPQYVTVTVIPTLWAKNFFLEAFINGKSVMKSEKLLFTPWFQVHISGADLQNAGPGGAKLKVVIKTDPLDCGMMSVFGCTMDYTMHVVGSTSFMMRKPHLSYTGPHIKQCE</sequence>
<proteinExistence type="predicted"/>
<feature type="chain" id="PRO_5003038548" evidence="1">
    <location>
        <begin position="24"/>
        <end position="377"/>
    </location>
</feature>
<dbReference type="STRING" id="5762.D2VBV3"/>
<dbReference type="AlphaFoldDB" id="D2VBV3"/>
<dbReference type="OrthoDB" id="10257819at2759"/>
<keyword evidence="1" id="KW-0732">Signal</keyword>
<feature type="signal peptide" evidence="1">
    <location>
        <begin position="1"/>
        <end position="23"/>
    </location>
</feature>
<accession>D2VBV3</accession>
<keyword evidence="3" id="KW-1185">Reference proteome</keyword>
<dbReference type="GeneID" id="8857509"/>
<dbReference type="InParanoid" id="D2VBV3"/>
<dbReference type="RefSeq" id="XP_002678281.1">
    <property type="nucleotide sequence ID" value="XM_002678235.1"/>
</dbReference>
<evidence type="ECO:0000256" key="1">
    <source>
        <dbReference type="SAM" id="SignalP"/>
    </source>
</evidence>